<dbReference type="Proteomes" id="UP000283210">
    <property type="component" value="Chromosome 13"/>
</dbReference>
<sequence>MALSLALKVNTSLLRLDLDREPKKETVKSFIETQRALLAEIQNGCKRNFILAKEKEELDQKMRQSNSMAEIATEDGTREEEEEEELPTSDEREERSEEAEISGNEGQASSQAEESAEKSLPAPNLDSDSDTEDEDDGEVVTKSSSAPNSSTAPSQTAPLSKSGAAKFPPSASSTSSHPAVSPAAGQSVISGITVTEATVPTGTPPSPGRCISVSSPGRGHKIFMVTRVESPPEPQQMNVPAAPNLTKEASEKAADLNSCATPSSASPTPEQTQDVNQGSAAVSESRSESNTTLTSNLESQPATPSTRDGTDRTLDPSLKTQALPSESGTLQLTEGGAATPVTPRPDDTKEEESPAQDPSSMMPQSEELNQPQDLQQQLLTSALQNDQASEETSPPNQTEQEAPAHSATQNQESSQEESRPKRPAEAGQQEGESVQSSPTEQREGTVPHEEAQDPHLTSTPSEAEGSPVSAVEPVECGNEVSADEGFAEALEENVVSSGLPNGLKPEFSIHLLSNESPKPGNCVMEHVSGDSGQELEELLREASLESGRDAP</sequence>
<feature type="compositionally biased region" description="Low complexity" evidence="1">
    <location>
        <begin position="141"/>
        <end position="184"/>
    </location>
</feature>
<reference evidence="2 3" key="2">
    <citation type="submission" date="2019-01" db="EMBL/GenBank/DDBJ databases">
        <title>A chromosome length genome reference of the Java medaka (oryzias javanicus).</title>
        <authorList>
            <person name="Herpin A."/>
            <person name="Takehana Y."/>
            <person name="Naruse K."/>
            <person name="Ansai S."/>
            <person name="Kawaguchi M."/>
        </authorList>
    </citation>
    <scope>NUCLEOTIDE SEQUENCE [LARGE SCALE GENOMIC DNA]</scope>
    <source>
        <strain evidence="2">RS831</strain>
        <tissue evidence="2">Whole body</tissue>
    </source>
</reference>
<gene>
    <name evidence="2" type="ORF">OJAV_G00130130</name>
</gene>
<reference evidence="2 3" key="1">
    <citation type="submission" date="2018-11" db="EMBL/GenBank/DDBJ databases">
        <authorList>
            <person name="Lopez-Roques C."/>
            <person name="Donnadieu C."/>
            <person name="Bouchez O."/>
            <person name="Klopp C."/>
            <person name="Cabau C."/>
            <person name="Zahm M."/>
        </authorList>
    </citation>
    <scope>NUCLEOTIDE SEQUENCE [LARGE SCALE GENOMIC DNA]</scope>
    <source>
        <strain evidence="2">RS831</strain>
        <tissue evidence="2">Whole body</tissue>
    </source>
</reference>
<feature type="region of interest" description="Disordered" evidence="1">
    <location>
        <begin position="55"/>
        <end position="481"/>
    </location>
</feature>
<feature type="compositionally biased region" description="Low complexity" evidence="1">
    <location>
        <begin position="260"/>
        <end position="269"/>
    </location>
</feature>
<feature type="compositionally biased region" description="Basic and acidic residues" evidence="1">
    <location>
        <begin position="440"/>
        <end position="453"/>
    </location>
</feature>
<feature type="compositionally biased region" description="Polar residues" evidence="1">
    <location>
        <begin position="318"/>
        <end position="332"/>
    </location>
</feature>
<name>A0A3S2PMH8_ORYJA</name>
<evidence type="ECO:0000313" key="2">
    <source>
        <dbReference type="EMBL" id="RVE64846.1"/>
    </source>
</evidence>
<organism evidence="2 3">
    <name type="scientific">Oryzias javanicus</name>
    <name type="common">Javanese ricefish</name>
    <name type="synonym">Aplocheilus javanicus</name>
    <dbReference type="NCBI Taxonomy" id="123683"/>
    <lineage>
        <taxon>Eukaryota</taxon>
        <taxon>Metazoa</taxon>
        <taxon>Chordata</taxon>
        <taxon>Craniata</taxon>
        <taxon>Vertebrata</taxon>
        <taxon>Euteleostomi</taxon>
        <taxon>Actinopterygii</taxon>
        <taxon>Neopterygii</taxon>
        <taxon>Teleostei</taxon>
        <taxon>Neoteleostei</taxon>
        <taxon>Acanthomorphata</taxon>
        <taxon>Ovalentaria</taxon>
        <taxon>Atherinomorphae</taxon>
        <taxon>Beloniformes</taxon>
        <taxon>Adrianichthyidae</taxon>
        <taxon>Oryziinae</taxon>
        <taxon>Oryzias</taxon>
    </lineage>
</organism>
<feature type="compositionally biased region" description="Polar residues" evidence="1">
    <location>
        <begin position="430"/>
        <end position="439"/>
    </location>
</feature>
<proteinExistence type="predicted"/>
<dbReference type="EMBL" id="CM012449">
    <property type="protein sequence ID" value="RVE64846.1"/>
    <property type="molecule type" value="Genomic_DNA"/>
</dbReference>
<feature type="compositionally biased region" description="Acidic residues" evidence="1">
    <location>
        <begin position="77"/>
        <end position="88"/>
    </location>
</feature>
<feature type="compositionally biased region" description="Acidic residues" evidence="1">
    <location>
        <begin position="127"/>
        <end position="138"/>
    </location>
</feature>
<feature type="compositionally biased region" description="Polar residues" evidence="1">
    <location>
        <begin position="380"/>
        <end position="413"/>
    </location>
</feature>
<accession>A0A3S2PMH8</accession>
<feature type="compositionally biased region" description="Polar residues" evidence="1">
    <location>
        <begin position="356"/>
        <end position="367"/>
    </location>
</feature>
<dbReference type="OrthoDB" id="8964875at2759"/>
<evidence type="ECO:0000256" key="1">
    <source>
        <dbReference type="SAM" id="MobiDB-lite"/>
    </source>
</evidence>
<protein>
    <submittedName>
        <fullName evidence="2">Uncharacterized protein</fullName>
    </submittedName>
</protein>
<feature type="compositionally biased region" description="Polar residues" evidence="1">
    <location>
        <begin position="187"/>
        <end position="201"/>
    </location>
</feature>
<dbReference type="AlphaFoldDB" id="A0A3S2PMH8"/>
<keyword evidence="3" id="KW-1185">Reference proteome</keyword>
<feature type="compositionally biased region" description="Low complexity" evidence="1">
    <location>
        <begin position="368"/>
        <end position="379"/>
    </location>
</feature>
<evidence type="ECO:0000313" key="3">
    <source>
        <dbReference type="Proteomes" id="UP000283210"/>
    </source>
</evidence>
<feature type="compositionally biased region" description="Polar residues" evidence="1">
    <location>
        <begin position="270"/>
        <end position="307"/>
    </location>
</feature>